<comment type="caution">
    <text evidence="6">The sequence shown here is derived from an EMBL/GenBank/DDBJ whole genome shotgun (WGS) entry which is preliminary data.</text>
</comment>
<dbReference type="GO" id="GO:0005737">
    <property type="term" value="C:cytoplasm"/>
    <property type="evidence" value="ECO:0007669"/>
    <property type="project" value="TreeGrafter"/>
</dbReference>
<evidence type="ECO:0000256" key="4">
    <source>
        <dbReference type="ARBA" id="ARBA00023277"/>
    </source>
</evidence>
<dbReference type="Gene3D" id="3.30.428.10">
    <property type="entry name" value="HIT-like"/>
    <property type="match status" value="1"/>
</dbReference>
<sequence length="72" mass="8374">MVLAVYSSHPHRRWNPLKECWVLVSPHRTARPWSGAVEEHDDQVRPAYDPNCYLCPGNSRKKGDKNPDYKDV</sequence>
<protein>
    <recommendedName>
        <fullName evidence="1">Galactose-1-phosphate uridylyltransferase</fullName>
    </recommendedName>
</protein>
<name>A0A7X9FTA5_9DELT</name>
<evidence type="ECO:0000313" key="7">
    <source>
        <dbReference type="Proteomes" id="UP000524246"/>
    </source>
</evidence>
<dbReference type="GO" id="GO:0008270">
    <property type="term" value="F:zinc ion binding"/>
    <property type="evidence" value="ECO:0007669"/>
    <property type="project" value="InterPro"/>
</dbReference>
<gene>
    <name evidence="6" type="ORF">GYA55_12240</name>
</gene>
<keyword evidence="2 6" id="KW-0808">Transferase</keyword>
<dbReference type="PANTHER" id="PTHR11943:SF1">
    <property type="entry name" value="GALACTOSE-1-PHOSPHATE URIDYLYLTRANSFERASE"/>
    <property type="match status" value="1"/>
</dbReference>
<feature type="domain" description="Galactose-1-phosphate uridyl transferase N-terminal" evidence="5">
    <location>
        <begin position="9"/>
        <end position="71"/>
    </location>
</feature>
<dbReference type="InterPro" id="IPR005849">
    <property type="entry name" value="GalP_Utransf_N"/>
</dbReference>
<dbReference type="GO" id="GO:0008108">
    <property type="term" value="F:UDP-glucose:hexose-1-phosphate uridylyltransferase activity"/>
    <property type="evidence" value="ECO:0007669"/>
    <property type="project" value="InterPro"/>
</dbReference>
<keyword evidence="3 6" id="KW-0548">Nucleotidyltransferase</keyword>
<accession>A0A7X9FTA5</accession>
<dbReference type="AlphaFoldDB" id="A0A7X9FTA5"/>
<dbReference type="SUPFAM" id="SSF54197">
    <property type="entry name" value="HIT-like"/>
    <property type="match status" value="1"/>
</dbReference>
<evidence type="ECO:0000256" key="3">
    <source>
        <dbReference type="ARBA" id="ARBA00022695"/>
    </source>
</evidence>
<keyword evidence="4" id="KW-0119">Carbohydrate metabolism</keyword>
<proteinExistence type="predicted"/>
<evidence type="ECO:0000259" key="5">
    <source>
        <dbReference type="Pfam" id="PF01087"/>
    </source>
</evidence>
<dbReference type="EMBL" id="JAAZON010000556">
    <property type="protein sequence ID" value="NMC63923.1"/>
    <property type="molecule type" value="Genomic_DNA"/>
</dbReference>
<evidence type="ECO:0000313" key="6">
    <source>
        <dbReference type="EMBL" id="NMC63923.1"/>
    </source>
</evidence>
<feature type="non-terminal residue" evidence="6">
    <location>
        <position position="72"/>
    </location>
</feature>
<dbReference type="InterPro" id="IPR001937">
    <property type="entry name" value="GalP_UDPtransf1"/>
</dbReference>
<dbReference type="Pfam" id="PF01087">
    <property type="entry name" value="GalP_UDP_transf"/>
    <property type="match status" value="1"/>
</dbReference>
<dbReference type="GO" id="GO:0033499">
    <property type="term" value="P:galactose catabolic process via UDP-galactose, Leloir pathway"/>
    <property type="evidence" value="ECO:0007669"/>
    <property type="project" value="TreeGrafter"/>
</dbReference>
<reference evidence="6 7" key="1">
    <citation type="journal article" date="2020" name="Biotechnol. Biofuels">
        <title>New insights from the biogas microbiome by comprehensive genome-resolved metagenomics of nearly 1600 species originating from multiple anaerobic digesters.</title>
        <authorList>
            <person name="Campanaro S."/>
            <person name="Treu L."/>
            <person name="Rodriguez-R L.M."/>
            <person name="Kovalovszki A."/>
            <person name="Ziels R.M."/>
            <person name="Maus I."/>
            <person name="Zhu X."/>
            <person name="Kougias P.G."/>
            <person name="Basile A."/>
            <person name="Luo G."/>
            <person name="Schluter A."/>
            <person name="Konstantinidis K.T."/>
            <person name="Angelidaki I."/>
        </authorList>
    </citation>
    <scope>NUCLEOTIDE SEQUENCE [LARGE SCALE GENOMIC DNA]</scope>
    <source>
        <strain evidence="6">AS27yjCOA_65</strain>
    </source>
</reference>
<dbReference type="InterPro" id="IPR036265">
    <property type="entry name" value="HIT-like_sf"/>
</dbReference>
<organism evidence="6 7">
    <name type="scientific">SAR324 cluster bacterium</name>
    <dbReference type="NCBI Taxonomy" id="2024889"/>
    <lineage>
        <taxon>Bacteria</taxon>
        <taxon>Deltaproteobacteria</taxon>
        <taxon>SAR324 cluster</taxon>
    </lineage>
</organism>
<evidence type="ECO:0000256" key="2">
    <source>
        <dbReference type="ARBA" id="ARBA00022679"/>
    </source>
</evidence>
<dbReference type="Proteomes" id="UP000524246">
    <property type="component" value="Unassembled WGS sequence"/>
</dbReference>
<dbReference type="PANTHER" id="PTHR11943">
    <property type="entry name" value="GALACTOSE-1-PHOSPHATE URIDYLYLTRANSFERASE"/>
    <property type="match status" value="1"/>
</dbReference>
<evidence type="ECO:0000256" key="1">
    <source>
        <dbReference type="ARBA" id="ARBA00016340"/>
    </source>
</evidence>